<dbReference type="Pfam" id="PF13231">
    <property type="entry name" value="PMT_2"/>
    <property type="match status" value="1"/>
</dbReference>
<organism evidence="10 11">
    <name type="scientific">Flavihumibacter petaseus NBRC 106054</name>
    <dbReference type="NCBI Taxonomy" id="1220578"/>
    <lineage>
        <taxon>Bacteria</taxon>
        <taxon>Pseudomonadati</taxon>
        <taxon>Bacteroidota</taxon>
        <taxon>Chitinophagia</taxon>
        <taxon>Chitinophagales</taxon>
        <taxon>Chitinophagaceae</taxon>
        <taxon>Flavihumibacter</taxon>
    </lineage>
</organism>
<evidence type="ECO:0000256" key="3">
    <source>
        <dbReference type="ARBA" id="ARBA00022676"/>
    </source>
</evidence>
<dbReference type="STRING" id="1220578.FPE01S_01_16900"/>
<keyword evidence="2" id="KW-1003">Cell membrane</keyword>
<dbReference type="Proteomes" id="UP000033121">
    <property type="component" value="Unassembled WGS sequence"/>
</dbReference>
<keyword evidence="3" id="KW-0328">Glycosyltransferase</keyword>
<evidence type="ECO:0000313" key="10">
    <source>
        <dbReference type="EMBL" id="GAO42675.1"/>
    </source>
</evidence>
<dbReference type="PANTHER" id="PTHR33908">
    <property type="entry name" value="MANNOSYLTRANSFERASE YKCB-RELATED"/>
    <property type="match status" value="1"/>
</dbReference>
<accession>A0A0E9MZW8</accession>
<sequence>MIGVLLGMRKNTLILLGFMLLKFLLQYCLVLPEYDLHRDEYLHLDQANHLAWGFQSVPPFTSWVALLIRELGNDIFWVRFFPSLWGALTLLVVWKTTEALKGDRLALMLGALGVLLSVLLRLNQLFQPNSFDVLCWTLLYYILIRYINSKEPRWLYAGAVIFALAFYNKYNIGFLLLGLLPAILLTEHRQMLSRKALYGALLLGLLLVLPNLWWQYSNGFPVIGHMKELAASQLVNVNRADFLKEQLLYFIGSIHLLLLALYALFFYKPFAPYRLFGYALVFTLAIFAYFKAKGYYAIGLYPVFLAFGTVYLSHLLRPRWRMIAAPVLVAVPILVFLPLYQVAFPNRTPEYIINHQDRYQKFGLLRWEDGKDHPLPQDFADMLGWSELANKVDSVHATLARSGNTLVLCDNYGQAGAINYYSKRGIRAVTFNADYINWFDLSRPYVNLVRIKTFEGPDTEMEETAKFFAKAALADSIANPHAREFRTRIYRFEQAHIDVNARIAAEIKEVKSR</sequence>
<feature type="transmembrane region" description="Helical" evidence="8">
    <location>
        <begin position="273"/>
        <end position="290"/>
    </location>
</feature>
<comment type="subcellular location">
    <subcellularLocation>
        <location evidence="1">Cell membrane</location>
        <topology evidence="1">Multi-pass membrane protein</topology>
    </subcellularLocation>
</comment>
<name>A0A0E9MZW8_9BACT</name>
<evidence type="ECO:0000256" key="6">
    <source>
        <dbReference type="ARBA" id="ARBA00022989"/>
    </source>
</evidence>
<protein>
    <recommendedName>
        <fullName evidence="9">Glycosyltransferase RgtA/B/C/D-like domain-containing protein</fullName>
    </recommendedName>
</protein>
<gene>
    <name evidence="10" type="ORF">FPE01S_01_16900</name>
</gene>
<feature type="transmembrane region" description="Helical" evidence="8">
    <location>
        <begin position="50"/>
        <end position="68"/>
    </location>
</feature>
<dbReference type="EMBL" id="BBWV01000001">
    <property type="protein sequence ID" value="GAO42675.1"/>
    <property type="molecule type" value="Genomic_DNA"/>
</dbReference>
<evidence type="ECO:0000256" key="7">
    <source>
        <dbReference type="ARBA" id="ARBA00023136"/>
    </source>
</evidence>
<feature type="transmembrane region" description="Helical" evidence="8">
    <location>
        <begin position="154"/>
        <end position="184"/>
    </location>
</feature>
<evidence type="ECO:0000256" key="8">
    <source>
        <dbReference type="SAM" id="Phobius"/>
    </source>
</evidence>
<feature type="transmembrane region" description="Helical" evidence="8">
    <location>
        <begin position="323"/>
        <end position="343"/>
    </location>
</feature>
<feature type="domain" description="Glycosyltransferase RgtA/B/C/D-like" evidence="9">
    <location>
        <begin position="57"/>
        <end position="214"/>
    </location>
</feature>
<evidence type="ECO:0000256" key="1">
    <source>
        <dbReference type="ARBA" id="ARBA00004651"/>
    </source>
</evidence>
<dbReference type="GO" id="GO:0009103">
    <property type="term" value="P:lipopolysaccharide biosynthetic process"/>
    <property type="evidence" value="ECO:0007669"/>
    <property type="project" value="UniProtKB-ARBA"/>
</dbReference>
<keyword evidence="4" id="KW-0808">Transferase</keyword>
<dbReference type="GO" id="GO:0005886">
    <property type="term" value="C:plasma membrane"/>
    <property type="evidence" value="ECO:0007669"/>
    <property type="project" value="UniProtKB-SubCell"/>
</dbReference>
<dbReference type="InterPro" id="IPR050297">
    <property type="entry name" value="LipidA_mod_glycosyltrf_83"/>
</dbReference>
<feature type="transmembrane region" description="Helical" evidence="8">
    <location>
        <begin position="12"/>
        <end position="30"/>
    </location>
</feature>
<feature type="transmembrane region" description="Helical" evidence="8">
    <location>
        <begin position="129"/>
        <end position="148"/>
    </location>
</feature>
<feature type="transmembrane region" description="Helical" evidence="8">
    <location>
        <begin position="247"/>
        <end position="266"/>
    </location>
</feature>
<evidence type="ECO:0000256" key="5">
    <source>
        <dbReference type="ARBA" id="ARBA00022692"/>
    </source>
</evidence>
<evidence type="ECO:0000313" key="11">
    <source>
        <dbReference type="Proteomes" id="UP000033121"/>
    </source>
</evidence>
<evidence type="ECO:0000256" key="2">
    <source>
        <dbReference type="ARBA" id="ARBA00022475"/>
    </source>
</evidence>
<keyword evidence="11" id="KW-1185">Reference proteome</keyword>
<feature type="transmembrane region" description="Helical" evidence="8">
    <location>
        <begin position="105"/>
        <end position="122"/>
    </location>
</feature>
<dbReference type="PANTHER" id="PTHR33908:SF11">
    <property type="entry name" value="MEMBRANE PROTEIN"/>
    <property type="match status" value="1"/>
</dbReference>
<keyword evidence="5 8" id="KW-0812">Transmembrane</keyword>
<dbReference type="InterPro" id="IPR038731">
    <property type="entry name" value="RgtA/B/C-like"/>
</dbReference>
<evidence type="ECO:0000256" key="4">
    <source>
        <dbReference type="ARBA" id="ARBA00022679"/>
    </source>
</evidence>
<dbReference type="AlphaFoldDB" id="A0A0E9MZW8"/>
<keyword evidence="7 8" id="KW-0472">Membrane</keyword>
<feature type="transmembrane region" description="Helical" evidence="8">
    <location>
        <begin position="75"/>
        <end position="93"/>
    </location>
</feature>
<dbReference type="GO" id="GO:0016763">
    <property type="term" value="F:pentosyltransferase activity"/>
    <property type="evidence" value="ECO:0007669"/>
    <property type="project" value="TreeGrafter"/>
</dbReference>
<feature type="transmembrane region" description="Helical" evidence="8">
    <location>
        <begin position="196"/>
        <end position="216"/>
    </location>
</feature>
<keyword evidence="6 8" id="KW-1133">Transmembrane helix</keyword>
<feature type="transmembrane region" description="Helical" evidence="8">
    <location>
        <begin position="296"/>
        <end position="316"/>
    </location>
</feature>
<comment type="caution">
    <text evidence="10">The sequence shown here is derived from an EMBL/GenBank/DDBJ whole genome shotgun (WGS) entry which is preliminary data.</text>
</comment>
<evidence type="ECO:0000259" key="9">
    <source>
        <dbReference type="Pfam" id="PF13231"/>
    </source>
</evidence>
<proteinExistence type="predicted"/>
<reference evidence="10 11" key="1">
    <citation type="submission" date="2015-04" db="EMBL/GenBank/DDBJ databases">
        <title>Whole genome shotgun sequence of Flavihumibacter petaseus NBRC 106054.</title>
        <authorList>
            <person name="Miyazawa S."/>
            <person name="Hosoyama A."/>
            <person name="Hashimoto M."/>
            <person name="Noguchi M."/>
            <person name="Tsuchikane K."/>
            <person name="Ohji S."/>
            <person name="Yamazoe A."/>
            <person name="Ichikawa N."/>
            <person name="Kimura A."/>
            <person name="Fujita N."/>
        </authorList>
    </citation>
    <scope>NUCLEOTIDE SEQUENCE [LARGE SCALE GENOMIC DNA]</scope>
    <source>
        <strain evidence="10 11">NBRC 106054</strain>
    </source>
</reference>